<evidence type="ECO:0000259" key="4">
    <source>
        <dbReference type="Pfam" id="PF00891"/>
    </source>
</evidence>
<feature type="domain" description="O-methyltransferase C-terminal" evidence="4">
    <location>
        <begin position="182"/>
        <end position="330"/>
    </location>
</feature>
<keyword evidence="3" id="KW-0949">S-adenosyl-L-methionine</keyword>
<dbReference type="Proteomes" id="UP000273778">
    <property type="component" value="Chromosome"/>
</dbReference>
<reference evidence="7" key="3">
    <citation type="submission" date="2018-11" db="EMBL/GenBank/DDBJ databases">
        <authorList>
            <person name="Hwang Y.J."/>
            <person name="Hwang C.Y."/>
        </authorList>
    </citation>
    <scope>NUCLEOTIDE SEQUENCE</scope>
    <source>
        <strain evidence="7">R106</strain>
    </source>
</reference>
<dbReference type="Pfam" id="PF00891">
    <property type="entry name" value="Methyltransf_2"/>
    <property type="match status" value="1"/>
</dbReference>
<dbReference type="Gene3D" id="3.40.50.150">
    <property type="entry name" value="Vaccinia Virus protein VP39"/>
    <property type="match status" value="1"/>
</dbReference>
<evidence type="ECO:0000256" key="1">
    <source>
        <dbReference type="ARBA" id="ARBA00022603"/>
    </source>
</evidence>
<dbReference type="AlphaFoldDB" id="A0A3N4E104"/>
<dbReference type="InterPro" id="IPR036388">
    <property type="entry name" value="WH-like_DNA-bd_sf"/>
</dbReference>
<proteinExistence type="predicted"/>
<evidence type="ECO:0000259" key="5">
    <source>
        <dbReference type="Pfam" id="PF21212"/>
    </source>
</evidence>
<evidence type="ECO:0000313" key="8">
    <source>
        <dbReference type="Proteomes" id="UP000273778"/>
    </source>
</evidence>
<evidence type="ECO:0000313" key="6">
    <source>
        <dbReference type="EMBL" id="AZG36114.1"/>
    </source>
</evidence>
<feature type="domain" description="BVU-1015-like N-terminal dimerisation-like" evidence="5">
    <location>
        <begin position="18"/>
        <end position="88"/>
    </location>
</feature>
<dbReference type="InterPro" id="IPR001077">
    <property type="entry name" value="COMT_C"/>
</dbReference>
<dbReference type="InterPro" id="IPR029063">
    <property type="entry name" value="SAM-dependent_MTases_sf"/>
</dbReference>
<dbReference type="SUPFAM" id="SSF53335">
    <property type="entry name" value="S-adenosyl-L-methionine-dependent methyltransferases"/>
    <property type="match status" value="1"/>
</dbReference>
<dbReference type="PROSITE" id="PS51683">
    <property type="entry name" value="SAM_OMT_II"/>
    <property type="match status" value="1"/>
</dbReference>
<dbReference type="Proteomes" id="UP000278855">
    <property type="component" value="Unassembled WGS sequence"/>
</dbReference>
<dbReference type="InterPro" id="IPR016461">
    <property type="entry name" value="COMT-like"/>
</dbReference>
<dbReference type="InterPro" id="IPR036390">
    <property type="entry name" value="WH_DNA-bd_sf"/>
</dbReference>
<dbReference type="Gene3D" id="1.20.58.1390">
    <property type="match status" value="1"/>
</dbReference>
<evidence type="ECO:0000313" key="9">
    <source>
        <dbReference type="Proteomes" id="UP000278855"/>
    </source>
</evidence>
<dbReference type="PANTHER" id="PTHR43712">
    <property type="entry name" value="PUTATIVE (AFU_ORTHOLOGUE AFUA_4G14580)-RELATED"/>
    <property type="match status" value="1"/>
</dbReference>
<evidence type="ECO:0000313" key="7">
    <source>
        <dbReference type="EMBL" id="RPA31805.1"/>
    </source>
</evidence>
<accession>A0A3N4E104</accession>
<protein>
    <submittedName>
        <fullName evidence="7">SAM-dependent methyltransferase</fullName>
    </submittedName>
</protein>
<sequence length="360" mass="41068">MSFYQSPKKISAFDAKFEAQKIAFAPVSFQVARCLSQFDLLTKVDEVGEKGISLVQLTQDSELSEYAIHVLLDMGLSMGIFWCKDNHYRLDKTGYFLLHDDMAAKNLNFIHDVCYQGLFELEDSLKQGKAIGLKHFGDWDTIYPGLSQLPEQTKKSWFEFDHYYSDHAFDSLLPLIFKSQPAHIVDVGGNTGKWAFACTHYNKNVHVTIMDLPGQLIVAMKNAQTQLVADRVHPFETDLLDSEKPFCQEGDLYWMSQFLDCFSKQQISIILKRTVAAMKPDSELCILETYWDRQPHEAGAYCVNATSLYFTAIANGNSRMYHSKDMLNMIIEAGLYVDQDIDNIGLGHTLLRCKLKPTYQ</sequence>
<dbReference type="KEGG" id="spsr:EGC80_15365"/>
<reference evidence="9" key="2">
    <citation type="submission" date="2018-11" db="EMBL/GenBank/DDBJ databases">
        <title>Shewanella sp. R106.</title>
        <authorList>
            <person name="Hwang Y.J."/>
            <person name="Hwang C.Y."/>
        </authorList>
    </citation>
    <scope>NUCLEOTIDE SEQUENCE [LARGE SCALE GENOMIC DNA]</scope>
    <source>
        <strain evidence="9">R106</strain>
    </source>
</reference>
<keyword evidence="2 7" id="KW-0808">Transferase</keyword>
<keyword evidence="1 7" id="KW-0489">Methyltransferase</keyword>
<dbReference type="GO" id="GO:0032259">
    <property type="term" value="P:methylation"/>
    <property type="evidence" value="ECO:0007669"/>
    <property type="project" value="UniProtKB-KW"/>
</dbReference>
<keyword evidence="8" id="KW-1185">Reference proteome</keyword>
<dbReference type="GO" id="GO:0008171">
    <property type="term" value="F:O-methyltransferase activity"/>
    <property type="evidence" value="ECO:0007669"/>
    <property type="project" value="InterPro"/>
</dbReference>
<dbReference type="EMBL" id="CP034073">
    <property type="protein sequence ID" value="AZG36114.1"/>
    <property type="molecule type" value="Genomic_DNA"/>
</dbReference>
<dbReference type="EMBL" id="RKKB01000004">
    <property type="protein sequence ID" value="RPA31805.1"/>
    <property type="molecule type" value="Genomic_DNA"/>
</dbReference>
<gene>
    <name evidence="7" type="ORF">EGC77_12855</name>
    <name evidence="6" type="ORF">EGC80_15365</name>
</gene>
<name>A0A3N4E104_9GAMM</name>
<evidence type="ECO:0000256" key="2">
    <source>
        <dbReference type="ARBA" id="ARBA00022679"/>
    </source>
</evidence>
<dbReference type="PANTHER" id="PTHR43712:SF2">
    <property type="entry name" value="O-METHYLTRANSFERASE CICE"/>
    <property type="match status" value="1"/>
</dbReference>
<dbReference type="OrthoDB" id="9805418at2"/>
<dbReference type="RefSeq" id="WP_124013088.1">
    <property type="nucleotide sequence ID" value="NZ_CP034073.1"/>
</dbReference>
<dbReference type="Gene3D" id="1.10.10.10">
    <property type="entry name" value="Winged helix-like DNA-binding domain superfamily/Winged helix DNA-binding domain"/>
    <property type="match status" value="1"/>
</dbReference>
<organism evidence="7 9">
    <name type="scientific">Shewanella psychromarinicola</name>
    <dbReference type="NCBI Taxonomy" id="2487742"/>
    <lineage>
        <taxon>Bacteria</taxon>
        <taxon>Pseudomonadati</taxon>
        <taxon>Pseudomonadota</taxon>
        <taxon>Gammaproteobacteria</taxon>
        <taxon>Alteromonadales</taxon>
        <taxon>Shewanellaceae</taxon>
        <taxon>Shewanella</taxon>
    </lineage>
</organism>
<dbReference type="SUPFAM" id="SSF46785">
    <property type="entry name" value="Winged helix' DNA-binding domain"/>
    <property type="match status" value="1"/>
</dbReference>
<dbReference type="Pfam" id="PF21212">
    <property type="entry name" value="Dimerisation2-like_dom"/>
    <property type="match status" value="1"/>
</dbReference>
<dbReference type="InterPro" id="IPR049480">
    <property type="entry name" value="BVU_1015-like_N"/>
</dbReference>
<evidence type="ECO:0000256" key="3">
    <source>
        <dbReference type="ARBA" id="ARBA00022691"/>
    </source>
</evidence>
<reference evidence="6 8" key="1">
    <citation type="submission" date="2018-11" db="EMBL/GenBank/DDBJ databases">
        <title>Shewanella sp. M2.</title>
        <authorList>
            <person name="Hwang Y.J."/>
            <person name="Hwang C.Y."/>
        </authorList>
    </citation>
    <scope>NUCLEOTIDE SEQUENCE [LARGE SCALE GENOMIC DNA]</scope>
    <source>
        <strain evidence="6 8">M2</strain>
    </source>
</reference>